<name>A0A0P6BZT7_9CRUS</name>
<sequence>TGPQVLSVQVVDLYACTWYLADFPTQMFIEYRLMAICFNHFRIYGFLFSGNPECGLSESWSWTWEWEIRYGSHDMTHEDIWTEVEEWRIGNGEMIDIFRPIRQRCCIAVVVSPSNVNSNFDLAQISCSPTYLKFQQDFLIFL</sequence>
<dbReference type="EMBL" id="GDIQ01098411">
    <property type="protein sequence ID" value="JAL53315.1"/>
    <property type="molecule type" value="Transcribed_RNA"/>
</dbReference>
<proteinExistence type="predicted"/>
<organism evidence="1">
    <name type="scientific">Daphnia magna</name>
    <dbReference type="NCBI Taxonomy" id="35525"/>
    <lineage>
        <taxon>Eukaryota</taxon>
        <taxon>Metazoa</taxon>
        <taxon>Ecdysozoa</taxon>
        <taxon>Arthropoda</taxon>
        <taxon>Crustacea</taxon>
        <taxon>Branchiopoda</taxon>
        <taxon>Diplostraca</taxon>
        <taxon>Cladocera</taxon>
        <taxon>Anomopoda</taxon>
        <taxon>Daphniidae</taxon>
        <taxon>Daphnia</taxon>
    </lineage>
</organism>
<evidence type="ECO:0000313" key="1">
    <source>
        <dbReference type="EMBL" id="JAL53315.1"/>
    </source>
</evidence>
<reference evidence="1" key="1">
    <citation type="submission" date="2015-10" db="EMBL/GenBank/DDBJ databases">
        <title>EvidentialGene: Evidence-directed Construction of Complete mRNA Transcriptomes without Genomes.</title>
        <authorList>
            <person name="Gilbert D.G."/>
        </authorList>
    </citation>
    <scope>NUCLEOTIDE SEQUENCE</scope>
</reference>
<dbReference type="AlphaFoldDB" id="A0A0P6BZT7"/>
<feature type="non-terminal residue" evidence="1">
    <location>
        <position position="1"/>
    </location>
</feature>
<accession>A0A0P6BZT7</accession>
<protein>
    <submittedName>
        <fullName evidence="1">Uncharacterized protein</fullName>
    </submittedName>
</protein>